<evidence type="ECO:0000259" key="3">
    <source>
        <dbReference type="PROSITE" id="PS50158"/>
    </source>
</evidence>
<dbReference type="InterPro" id="IPR001878">
    <property type="entry name" value="Znf_CCHC"/>
</dbReference>
<gene>
    <name evidence="5" type="ORF">DERF_009754</name>
</gene>
<dbReference type="PANTHER" id="PTHR47331">
    <property type="entry name" value="PHD-TYPE DOMAIN-CONTAINING PROTEIN"/>
    <property type="match status" value="1"/>
</dbReference>
<dbReference type="CDD" id="cd00303">
    <property type="entry name" value="retropepsin_like"/>
    <property type="match status" value="1"/>
</dbReference>
<feature type="domain" description="CCHC-type" evidence="3">
    <location>
        <begin position="517"/>
        <end position="533"/>
    </location>
</feature>
<feature type="compositionally biased region" description="Polar residues" evidence="2">
    <location>
        <begin position="450"/>
        <end position="463"/>
    </location>
</feature>
<dbReference type="Pfam" id="PF18701">
    <property type="entry name" value="DUF5641"/>
    <property type="match status" value="1"/>
</dbReference>
<dbReference type="InterPro" id="IPR043502">
    <property type="entry name" value="DNA/RNA_pol_sf"/>
</dbReference>
<dbReference type="GO" id="GO:0008270">
    <property type="term" value="F:zinc ion binding"/>
    <property type="evidence" value="ECO:0007669"/>
    <property type="project" value="UniProtKB-KW"/>
</dbReference>
<organism evidence="5 6">
    <name type="scientific">Dermatophagoides farinae</name>
    <name type="common">American house dust mite</name>
    <dbReference type="NCBI Taxonomy" id="6954"/>
    <lineage>
        <taxon>Eukaryota</taxon>
        <taxon>Metazoa</taxon>
        <taxon>Ecdysozoa</taxon>
        <taxon>Arthropoda</taxon>
        <taxon>Chelicerata</taxon>
        <taxon>Arachnida</taxon>
        <taxon>Acari</taxon>
        <taxon>Acariformes</taxon>
        <taxon>Sarcoptiformes</taxon>
        <taxon>Astigmata</taxon>
        <taxon>Psoroptidia</taxon>
        <taxon>Analgoidea</taxon>
        <taxon>Pyroglyphidae</taxon>
        <taxon>Dermatophagoidinae</taxon>
        <taxon>Dermatophagoides</taxon>
    </lineage>
</organism>
<feature type="compositionally biased region" description="Polar residues" evidence="2">
    <location>
        <begin position="473"/>
        <end position="483"/>
    </location>
</feature>
<dbReference type="SUPFAM" id="SSF56672">
    <property type="entry name" value="DNA/RNA polymerases"/>
    <property type="match status" value="1"/>
</dbReference>
<feature type="region of interest" description="Disordered" evidence="2">
    <location>
        <begin position="450"/>
        <end position="483"/>
    </location>
</feature>
<dbReference type="SUPFAM" id="SSF50630">
    <property type="entry name" value="Acid proteases"/>
    <property type="match status" value="1"/>
</dbReference>
<reference evidence="5" key="1">
    <citation type="submission" date="2013-05" db="EMBL/GenBank/DDBJ databases">
        <authorList>
            <person name="Yim A.K.Y."/>
            <person name="Chan T.F."/>
            <person name="Ji K.M."/>
            <person name="Liu X.Y."/>
            <person name="Zhou J.W."/>
            <person name="Li R.Q."/>
            <person name="Yang K.Y."/>
            <person name="Li J."/>
            <person name="Li M."/>
            <person name="Law P.T.W."/>
            <person name="Wu Y.L."/>
            <person name="Cai Z.L."/>
            <person name="Qin H."/>
            <person name="Bao Y."/>
            <person name="Leung R.K.K."/>
            <person name="Ng P.K.S."/>
            <person name="Zou J."/>
            <person name="Zhong X.J."/>
            <person name="Ran P.X."/>
            <person name="Zhong N.S."/>
            <person name="Liu Z.G."/>
            <person name="Tsui S.K.W."/>
        </authorList>
    </citation>
    <scope>NUCLEOTIDE SEQUENCE</scope>
    <source>
        <strain evidence="5">Derf</strain>
        <tissue evidence="5">Whole organism</tissue>
    </source>
</reference>
<keyword evidence="1" id="KW-0863">Zinc-finger</keyword>
<evidence type="ECO:0000259" key="4">
    <source>
        <dbReference type="PROSITE" id="PS50994"/>
    </source>
</evidence>
<dbReference type="GO" id="GO:0071897">
    <property type="term" value="P:DNA biosynthetic process"/>
    <property type="evidence" value="ECO:0007669"/>
    <property type="project" value="UniProtKB-ARBA"/>
</dbReference>
<dbReference type="Pfam" id="PF05380">
    <property type="entry name" value="Peptidase_A17"/>
    <property type="match status" value="1"/>
</dbReference>
<protein>
    <submittedName>
        <fullName evidence="5">Uncharacterized protein</fullName>
    </submittedName>
</protein>
<reference evidence="5" key="2">
    <citation type="journal article" date="2022" name="Res Sq">
        <title>Comparative Genomics Reveals Insights into the Divergent Evolution of Astigmatic Mites and Household Pest Adaptations.</title>
        <authorList>
            <person name="Xiong Q."/>
            <person name="Wan A.T.-Y."/>
            <person name="Liu X.-Y."/>
            <person name="Fung C.S.-H."/>
            <person name="Xiao X."/>
            <person name="Malainual N."/>
            <person name="Hou J."/>
            <person name="Wang L."/>
            <person name="Wang M."/>
            <person name="Yang K."/>
            <person name="Cui Y."/>
            <person name="Leung E."/>
            <person name="Nong W."/>
            <person name="Shin S.-K."/>
            <person name="Au S."/>
            <person name="Jeong K.Y."/>
            <person name="Chew F.T."/>
            <person name="Hui J."/>
            <person name="Leung T.F."/>
            <person name="Tungtrongchitr A."/>
            <person name="Zhong N."/>
            <person name="Liu Z."/>
            <person name="Tsui S."/>
        </authorList>
    </citation>
    <scope>NUCLEOTIDE SEQUENCE</scope>
    <source>
        <strain evidence="5">Derf</strain>
        <tissue evidence="5">Whole organism</tissue>
    </source>
</reference>
<dbReference type="InterPro" id="IPR001584">
    <property type="entry name" value="Integrase_cat-core"/>
</dbReference>
<dbReference type="InterPro" id="IPR036397">
    <property type="entry name" value="RNaseH_sf"/>
</dbReference>
<proteinExistence type="predicted"/>
<name>A0A922HX99_DERFA</name>
<evidence type="ECO:0000313" key="5">
    <source>
        <dbReference type="EMBL" id="KAH9511286.1"/>
    </source>
</evidence>
<evidence type="ECO:0000256" key="1">
    <source>
        <dbReference type="PROSITE-ProRule" id="PRU00047"/>
    </source>
</evidence>
<evidence type="ECO:0000313" key="6">
    <source>
        <dbReference type="Proteomes" id="UP000790347"/>
    </source>
</evidence>
<dbReference type="Gene3D" id="1.10.340.70">
    <property type="match status" value="1"/>
</dbReference>
<dbReference type="PANTHER" id="PTHR47331:SF4">
    <property type="entry name" value="PEPTIDASE S1 DOMAIN-CONTAINING PROTEIN"/>
    <property type="match status" value="1"/>
</dbReference>
<accession>A0A922HX99</accession>
<keyword evidence="6" id="KW-1185">Reference proteome</keyword>
<keyword evidence="1" id="KW-0862">Zinc</keyword>
<dbReference type="Gene3D" id="2.40.70.10">
    <property type="entry name" value="Acid Proteases"/>
    <property type="match status" value="1"/>
</dbReference>
<dbReference type="InterPro" id="IPR008042">
    <property type="entry name" value="Retrotrans_Pao"/>
</dbReference>
<dbReference type="Gene3D" id="3.30.420.10">
    <property type="entry name" value="Ribonuclease H-like superfamily/Ribonuclease H"/>
    <property type="match status" value="1"/>
</dbReference>
<dbReference type="InterPro" id="IPR012337">
    <property type="entry name" value="RNaseH-like_sf"/>
</dbReference>
<dbReference type="SUPFAM" id="SSF53098">
    <property type="entry name" value="Ribonuclease H-like"/>
    <property type="match status" value="1"/>
</dbReference>
<dbReference type="EMBL" id="ASGP02000004">
    <property type="protein sequence ID" value="KAH9511286.1"/>
    <property type="molecule type" value="Genomic_DNA"/>
</dbReference>
<dbReference type="InterPro" id="IPR040676">
    <property type="entry name" value="DUF5641"/>
</dbReference>
<comment type="caution">
    <text evidence="5">The sequence shown here is derived from an EMBL/GenBank/DDBJ whole genome shotgun (WGS) entry which is preliminary data.</text>
</comment>
<dbReference type="PROSITE" id="PS50994">
    <property type="entry name" value="INTEGRASE"/>
    <property type="match status" value="1"/>
</dbReference>
<dbReference type="Proteomes" id="UP000790347">
    <property type="component" value="Unassembled WGS sequence"/>
</dbReference>
<keyword evidence="1" id="KW-0479">Metal-binding</keyword>
<dbReference type="InterPro" id="IPR021109">
    <property type="entry name" value="Peptidase_aspartic_dom_sf"/>
</dbReference>
<evidence type="ECO:0000256" key="2">
    <source>
        <dbReference type="SAM" id="MobiDB-lite"/>
    </source>
</evidence>
<dbReference type="InterPro" id="IPR041588">
    <property type="entry name" value="Integrase_H2C2"/>
</dbReference>
<sequence>MPSLESAATLQSEYAEITLQLADLNHEDDSDYMEKINLVIDFISLYHSVDRQTSRQTMSLTARNRCQVKIEQLDKLVEKFPTRNGLLDDLHEKLENMSIESTSQSMSSARSNVLSPLAVVTTPSPSISSRFQSVHSDHASQTANGHSFTALHRQNVTFGFGNRPTPPIIDTLPNHEDIQSQNGFQIQQPLLQTSPLVSYQQPYFTGNNMFNPQQQPYQVPNNMFNPQQQPYQVPNNMFNPQQQPYRVPNNIQNEVNPYVSTDIKIKSEEVQKFDGTAANWPDFKDAVEELIINNKQVPTLGSKFRRLMKLLPPLAQKRIRGEKSNPDFQRILNVLDEIYGSPALVMKELGQNIQSLPFLRLDSHHSYFTKFYETMVDIKGIDLNEGDSRTIIGKILGKMDPEHRRRAFHSPSQSITDEKKRIDKLYEYFRQITQDDLLINQMSNIGVNRQQQGNESKFNNKFNRQSDQRKTLAATSSDNGSTSDYKPKCIFCGQFHLHIHCPMSYDQKMLVLNKEKRCYRCAGKGHGTRDCTRIFKCNKCGSNHQSYLCKGTASGSQHPSNQTAVKTLMTSENQPSTSSEQPVQNDETVTSALARSESASQYLQTLTTVINGTKTRVIFDSGSEISFITNKLVNRLNLPRIKNKPICVNGYGGQRGRYIGHYYTTLQLPDRDGSLSEFKLVVDDTVAHFNFNVLPTTVQNQVNDEYNIDFKDENISVDILFGNNDKNRLKCLVADKAYNDSLLIGKTSLGYIVHGRSDDYRSNIVACLSEIHDPPIDMLINPEDERAMQEFINGFIKDGILYDTNERIYRIKFPFINNSVVNSNFNNAKRLLVSKKSSLSNAEFNDYNDLIKELETNKIVVKCNIQPNEGYHMPHSVVVRKLDSEKTTTKKRLVFNASNGNNNLNQAIFKGITTWCLPRSLLHFRLRNIAIIADIKAAFHNVHIQSDHQNKAEAIKFHNVSSEIFKDASMQLRKWQCSDSDIDNLWSDGLGEDKVLGVIWHKNDDTIKISFPLFNFSNDITKRSLLSTLASIYDPMGLLLPSTIQLKFFISELWTRKIDWDDLLPPELHGQARRILTDINKLKSFKLSRKLFNETSTEYDMIIFCDASKKAIGVAVYLSNGVEATYIFGKSKMLKPRKIVTGELLALSAGANLGSALKSMLPINKIIVLSDSKPNVDRLTTDINKFPQCVAVHLYNIRSKIDAVHWVSGKQNPSDALTRGVSFEQLNKLHSLDQKFLEEIYRDSHQFSSLTVKIENPLTINIDVNQSLSYNEWIQLIQQHINDGDDDPLTVLIKLNQQRFLSDLDHFQNTFVDESGIIRCSTRLDNSDLDYDCKNPIFVPNCPFLLSLLYEIHEKVGHGSEYRTMTEFRETYYTPKLRQKAKKVISRCNICRINKAKPLTVPNGIPPASRVTRSVPFNTTGVDMFEIRHPNKLYGLLFTCFVTRAIHLEPVENASASEVLKALRNFAALRNCPSVIFSDNGTNFKKLGKLLNQCLDQIKIEWHFITPYSPHRGGIWESLIKTTKRAMKSIVWKKDLNSENFRTILYEITAIVNSRPIADMNGSILTPNKLIYGTEIRKPPQPPFKSDVKMDLLTEWRSKQRNVNAAWKVWKDLYLKQLRHFQRNKSKYEYLNIGDRVLIKDHNQNREKWPIGEIIETVPDCKGIIRTYRIKIGNDKITRSNRDIFPLEGGKLAA</sequence>
<dbReference type="GO" id="GO:0015074">
    <property type="term" value="P:DNA integration"/>
    <property type="evidence" value="ECO:0007669"/>
    <property type="project" value="InterPro"/>
</dbReference>
<dbReference type="Pfam" id="PF03564">
    <property type="entry name" value="DUF1759"/>
    <property type="match status" value="1"/>
</dbReference>
<dbReference type="GO" id="GO:0042575">
    <property type="term" value="C:DNA polymerase complex"/>
    <property type="evidence" value="ECO:0007669"/>
    <property type="project" value="UniProtKB-ARBA"/>
</dbReference>
<dbReference type="PROSITE" id="PS50158">
    <property type="entry name" value="ZF_CCHC"/>
    <property type="match status" value="1"/>
</dbReference>
<dbReference type="GO" id="GO:0003676">
    <property type="term" value="F:nucleic acid binding"/>
    <property type="evidence" value="ECO:0007669"/>
    <property type="project" value="InterPro"/>
</dbReference>
<dbReference type="InterPro" id="IPR005312">
    <property type="entry name" value="DUF1759"/>
</dbReference>
<feature type="domain" description="Integrase catalytic" evidence="4">
    <location>
        <begin position="1412"/>
        <end position="1575"/>
    </location>
</feature>
<dbReference type="Pfam" id="PF17921">
    <property type="entry name" value="Integrase_H2C2"/>
    <property type="match status" value="1"/>
</dbReference>